<evidence type="ECO:0000313" key="3">
    <source>
        <dbReference type="Proteomes" id="UP000286045"/>
    </source>
</evidence>
<dbReference type="Pfam" id="PF06985">
    <property type="entry name" value="HET"/>
    <property type="match status" value="1"/>
</dbReference>
<dbReference type="InterPro" id="IPR052895">
    <property type="entry name" value="HetReg/Transcr_Mod"/>
</dbReference>
<proteinExistence type="predicted"/>
<name>A0A439CSA9_9PEZI</name>
<organism evidence="2 3">
    <name type="scientific">Xylaria grammica</name>
    <dbReference type="NCBI Taxonomy" id="363999"/>
    <lineage>
        <taxon>Eukaryota</taxon>
        <taxon>Fungi</taxon>
        <taxon>Dikarya</taxon>
        <taxon>Ascomycota</taxon>
        <taxon>Pezizomycotina</taxon>
        <taxon>Sordariomycetes</taxon>
        <taxon>Xylariomycetidae</taxon>
        <taxon>Xylariales</taxon>
        <taxon>Xylariaceae</taxon>
        <taxon>Xylaria</taxon>
    </lineage>
</organism>
<protein>
    <recommendedName>
        <fullName evidence="1">Heterokaryon incompatibility domain-containing protein</fullName>
    </recommendedName>
</protein>
<evidence type="ECO:0000259" key="1">
    <source>
        <dbReference type="Pfam" id="PF06985"/>
    </source>
</evidence>
<dbReference type="Pfam" id="PF26639">
    <property type="entry name" value="Het-6_barrel"/>
    <property type="match status" value="1"/>
</dbReference>
<comment type="caution">
    <text evidence="2">The sequence shown here is derived from an EMBL/GenBank/DDBJ whole genome shotgun (WGS) entry which is preliminary data.</text>
</comment>
<dbReference type="AlphaFoldDB" id="A0A439CSA9"/>
<gene>
    <name evidence="2" type="ORF">EKO27_g10065</name>
</gene>
<dbReference type="PANTHER" id="PTHR24148:SF77">
    <property type="entry name" value="HETEROKARYON INCOMPATIBILITY DOMAIN-CONTAINING PROTEIN"/>
    <property type="match status" value="1"/>
</dbReference>
<dbReference type="EMBL" id="RYZI01000486">
    <property type="protein sequence ID" value="RWA05036.1"/>
    <property type="molecule type" value="Genomic_DNA"/>
</dbReference>
<accession>A0A439CSA9</accession>
<dbReference type="PANTHER" id="PTHR24148">
    <property type="entry name" value="ANKYRIN REPEAT DOMAIN-CONTAINING PROTEIN 39 HOMOLOG-RELATED"/>
    <property type="match status" value="1"/>
</dbReference>
<dbReference type="Proteomes" id="UP000286045">
    <property type="component" value="Unassembled WGS sequence"/>
</dbReference>
<evidence type="ECO:0000313" key="2">
    <source>
        <dbReference type="EMBL" id="RWA05036.1"/>
    </source>
</evidence>
<dbReference type="InterPro" id="IPR010730">
    <property type="entry name" value="HET"/>
</dbReference>
<reference evidence="2 3" key="1">
    <citation type="submission" date="2018-12" db="EMBL/GenBank/DDBJ databases">
        <title>Draft genome sequence of Xylaria grammica IHI A82.</title>
        <authorList>
            <person name="Buettner E."/>
            <person name="Kellner H."/>
        </authorList>
    </citation>
    <scope>NUCLEOTIDE SEQUENCE [LARGE SCALE GENOMIC DNA]</scope>
    <source>
        <strain evidence="2 3">IHI A82</strain>
    </source>
</reference>
<keyword evidence="3" id="KW-1185">Reference proteome</keyword>
<feature type="domain" description="Heterokaryon incompatibility" evidence="1">
    <location>
        <begin position="49"/>
        <end position="121"/>
    </location>
</feature>
<sequence>MTSRYEHQPLTLPKSIRVLTLEPAISEKAPIRCSLEEVDLDNITPPPSYEALSYVWGEKVGTIPIECHGKQLLVTPNCYDAIVNLRRKFYRRRLFLDAICIDQRQGQQQEIERGRQIPLMGESLFAFSASYFFGSWKGIPVVGLPAAKSHPFPARWAKSIRQWGPFFECVSGYEILSIVFHLDSTRQEDKIFGLYAIFDRAGLKLPDPDTSKPVAEVFEDATRVPYLNGDRFMDDGRYYDSSKGRSRATNRDIMIGELHCPGTIVGKVNFLVSPTILTQREELDLTCIEACRKWFQHISSSSTYCTGGSIIDAAKRTLQFGVKEDERRGVVLFSKWFDLMLYPNCKIYGPGEYEKEASSLPVYEAQTSPLGNDSAMMLIMTLLNSGGYGGMWLELMEWSNYALMVLDTGHFARGFRVCKKGDVVALLAGCEVPVALRPDGKGNYIFVALLYADGIMNGEAWPDDESELEEIKLV</sequence>